<dbReference type="InterPro" id="IPR027818">
    <property type="entry name" value="SPACA9"/>
</dbReference>
<evidence type="ECO:0000256" key="1">
    <source>
        <dbReference type="SAM" id="MobiDB-lite"/>
    </source>
</evidence>
<comment type="caution">
    <text evidence="2">The sequence shown here is derived from an EMBL/GenBank/DDBJ whole genome shotgun (WGS) entry which is preliminary data.</text>
</comment>
<evidence type="ECO:0008006" key="4">
    <source>
        <dbReference type="Google" id="ProtNLM"/>
    </source>
</evidence>
<dbReference type="OrthoDB" id="9999829at2759"/>
<dbReference type="EMBL" id="WNTK01000163">
    <property type="protein sequence ID" value="KAG9471259.1"/>
    <property type="molecule type" value="Genomic_DNA"/>
</dbReference>
<name>A0A8J6K105_ELECQ</name>
<sequence length="233" mass="26136">MDFTMVEAKQTFKTLEQQCKLLSQQQVTFITALERTRENAHDRIKPVGTLLQVQGYLDYNCNNSTDKRILSLFLDVCNNLADFCVKLDAMQCETRSAGGIIEETLNLLSPTNELSALRAKYPHDVVNHLSCDEAKNFYGGIVSLIPIALDNIREAVGRMEKPQLQHLGNRDGLGSSQRRRQDGELKAGSLTHHTGAQTNISHADPAFKMSNRKKYNGETLKPAWRPAGRLYTT</sequence>
<proteinExistence type="predicted"/>
<feature type="region of interest" description="Disordered" evidence="1">
    <location>
        <begin position="160"/>
        <end position="221"/>
    </location>
</feature>
<evidence type="ECO:0000313" key="3">
    <source>
        <dbReference type="Proteomes" id="UP000770717"/>
    </source>
</evidence>
<evidence type="ECO:0000313" key="2">
    <source>
        <dbReference type="EMBL" id="KAG9471259.1"/>
    </source>
</evidence>
<dbReference type="PANTHER" id="PTHR32455:SF1">
    <property type="entry name" value="SPERM ACROSOME-ASSOCIATED PROTEIN 9"/>
    <property type="match status" value="1"/>
</dbReference>
<dbReference type="GO" id="GO:0001669">
    <property type="term" value="C:acrosomal vesicle"/>
    <property type="evidence" value="ECO:0007669"/>
    <property type="project" value="TreeGrafter"/>
</dbReference>
<dbReference type="Pfam" id="PF15120">
    <property type="entry name" value="SPACA9"/>
    <property type="match status" value="1"/>
</dbReference>
<feature type="compositionally biased region" description="Polar residues" evidence="1">
    <location>
        <begin position="191"/>
        <end position="201"/>
    </location>
</feature>
<gene>
    <name evidence="2" type="ORF">GDO78_015332</name>
</gene>
<protein>
    <recommendedName>
        <fullName evidence="4">Sperm acrosome-associated protein 9</fullName>
    </recommendedName>
</protein>
<dbReference type="GO" id="GO:0097546">
    <property type="term" value="C:ciliary base"/>
    <property type="evidence" value="ECO:0007669"/>
    <property type="project" value="TreeGrafter"/>
</dbReference>
<accession>A0A8J6K105</accession>
<dbReference type="AlphaFoldDB" id="A0A8J6K105"/>
<dbReference type="PANTHER" id="PTHR32455">
    <property type="entry name" value="SPERM ACROSOME-ASSOCIATED PROTEIN 9"/>
    <property type="match status" value="1"/>
</dbReference>
<dbReference type="Proteomes" id="UP000770717">
    <property type="component" value="Unassembled WGS sequence"/>
</dbReference>
<dbReference type="GO" id="GO:0036126">
    <property type="term" value="C:sperm flagellum"/>
    <property type="evidence" value="ECO:0007669"/>
    <property type="project" value="TreeGrafter"/>
</dbReference>
<keyword evidence="3" id="KW-1185">Reference proteome</keyword>
<reference evidence="2" key="1">
    <citation type="thesis" date="2020" institute="ProQuest LLC" country="789 East Eisenhower Parkway, Ann Arbor, MI, USA">
        <title>Comparative Genomics and Chromosome Evolution.</title>
        <authorList>
            <person name="Mudd A.B."/>
        </authorList>
    </citation>
    <scope>NUCLEOTIDE SEQUENCE</scope>
    <source>
        <strain evidence="2">HN-11 Male</strain>
        <tissue evidence="2">Kidney and liver</tissue>
    </source>
</reference>
<organism evidence="2 3">
    <name type="scientific">Eleutherodactylus coqui</name>
    <name type="common">Puerto Rican coqui</name>
    <dbReference type="NCBI Taxonomy" id="57060"/>
    <lineage>
        <taxon>Eukaryota</taxon>
        <taxon>Metazoa</taxon>
        <taxon>Chordata</taxon>
        <taxon>Craniata</taxon>
        <taxon>Vertebrata</taxon>
        <taxon>Euteleostomi</taxon>
        <taxon>Amphibia</taxon>
        <taxon>Batrachia</taxon>
        <taxon>Anura</taxon>
        <taxon>Neobatrachia</taxon>
        <taxon>Hyloidea</taxon>
        <taxon>Eleutherodactylidae</taxon>
        <taxon>Eleutherodactylinae</taxon>
        <taxon>Eleutherodactylus</taxon>
        <taxon>Eleutherodactylus</taxon>
    </lineage>
</organism>